<evidence type="ECO:0000256" key="1">
    <source>
        <dbReference type="SAM" id="Coils"/>
    </source>
</evidence>
<dbReference type="Proteomes" id="UP000016935">
    <property type="component" value="Unassembled WGS sequence"/>
</dbReference>
<feature type="coiled-coil region" evidence="1">
    <location>
        <begin position="167"/>
        <end position="228"/>
    </location>
</feature>
<feature type="compositionally biased region" description="Polar residues" evidence="2">
    <location>
        <begin position="519"/>
        <end position="532"/>
    </location>
</feature>
<keyword evidence="1" id="KW-0175">Coiled coil</keyword>
<reference evidence="3 4" key="1">
    <citation type="journal article" date="2012" name="PLoS Pathog.">
        <title>Diverse lifestyles and strategies of plant pathogenesis encoded in the genomes of eighteen Dothideomycetes fungi.</title>
        <authorList>
            <person name="Ohm R.A."/>
            <person name="Feau N."/>
            <person name="Henrissat B."/>
            <person name="Schoch C.L."/>
            <person name="Horwitz B.A."/>
            <person name="Barry K.W."/>
            <person name="Condon B.J."/>
            <person name="Copeland A.C."/>
            <person name="Dhillon B."/>
            <person name="Glaser F."/>
            <person name="Hesse C.N."/>
            <person name="Kosti I."/>
            <person name="LaButti K."/>
            <person name="Lindquist E.A."/>
            <person name="Lucas S."/>
            <person name="Salamov A.A."/>
            <person name="Bradshaw R.E."/>
            <person name="Ciuffetti L."/>
            <person name="Hamelin R.C."/>
            <person name="Kema G.H.J."/>
            <person name="Lawrence C."/>
            <person name="Scott J.A."/>
            <person name="Spatafora J.W."/>
            <person name="Turgeon B.G."/>
            <person name="de Wit P.J.G.M."/>
            <person name="Zhong S."/>
            <person name="Goodwin S.B."/>
            <person name="Grigoriev I.V."/>
        </authorList>
    </citation>
    <scope>NUCLEOTIDE SEQUENCE [LARGE SCALE GENOMIC DNA]</scope>
    <source>
        <strain evidence="4">28A</strain>
    </source>
</reference>
<protein>
    <submittedName>
        <fullName evidence="3">Uncharacterized protein</fullName>
    </submittedName>
</protein>
<gene>
    <name evidence="3" type="ORF">SETTUDRAFT_153194</name>
</gene>
<dbReference type="RefSeq" id="XP_008021114.1">
    <property type="nucleotide sequence ID" value="XM_008022923.1"/>
</dbReference>
<dbReference type="EMBL" id="KB908481">
    <property type="protein sequence ID" value="EOA92233.1"/>
    <property type="molecule type" value="Genomic_DNA"/>
</dbReference>
<dbReference type="STRING" id="671987.R0KH83"/>
<reference evidence="3 4" key="2">
    <citation type="journal article" date="2013" name="PLoS Genet.">
        <title>Comparative genome structure, secondary metabolite, and effector coding capacity across Cochliobolus pathogens.</title>
        <authorList>
            <person name="Condon B.J."/>
            <person name="Leng Y."/>
            <person name="Wu D."/>
            <person name="Bushley K.E."/>
            <person name="Ohm R.A."/>
            <person name="Otillar R."/>
            <person name="Martin J."/>
            <person name="Schackwitz W."/>
            <person name="Grimwood J."/>
            <person name="MohdZainudin N."/>
            <person name="Xue C."/>
            <person name="Wang R."/>
            <person name="Manning V.A."/>
            <person name="Dhillon B."/>
            <person name="Tu Z.J."/>
            <person name="Steffenson B.J."/>
            <person name="Salamov A."/>
            <person name="Sun H."/>
            <person name="Lowry S."/>
            <person name="LaButti K."/>
            <person name="Han J."/>
            <person name="Copeland A."/>
            <person name="Lindquist E."/>
            <person name="Barry K."/>
            <person name="Schmutz J."/>
            <person name="Baker S.E."/>
            <person name="Ciuffetti L.M."/>
            <person name="Grigoriev I.V."/>
            <person name="Zhong S."/>
            <person name="Turgeon B.G."/>
        </authorList>
    </citation>
    <scope>NUCLEOTIDE SEQUENCE [LARGE SCALE GENOMIC DNA]</scope>
    <source>
        <strain evidence="4">28A</strain>
    </source>
</reference>
<sequence>MSAVAEKGPADLGAAPLNFIYACSLCGASFADVYEGHNETVRGLSDGINPKQRLVTRLFLSNCCHVFCSSHLEGGGPPFHSEKERPKAPCPVCIKEKGDSAPQFLYSIRGFNKNEYDPLIPPAWFTAPPIRLDGSGKDMDALRFQYIALIRYCQNTYATRKPLQQALQESEKKLADIQTRASQEHAEFVRLQKENEQLRIQKEQFEAMKAEVQRLQALEQEVEQFRNLNINPRDLKTFVANKSAIRHYLKLVPMLMDQNEKMQQRLAQLGFAMALEPIPNFKGVDPSAFDSDEALPGRDSGDSGSALRKTASSHTVGRSAHASGRVGTTSSSPYAHRPIKRQRLESPLPRDMQIDRSPGRHAMQPPPKPISRMQSVRKMFPNLRKKFSSDRSTSVVEDVPRNDGDVQMYDERKWQGIDATQQRIDTGFRSETPYMSGALPAEQSSEVPAQTSPQLLTSMGINNNQSDFTFRASSCVKPYSHNHERHSTQLPSEPSYIRLMDGLTRDTGVELGLKDPRDNSNSNYLDDSRNNQVSRLYEGEPGLQGADRQERWNFGHPLMHQSPHGSSNYFDVFQQSPRSGTTIVNTNRSYNLSGAGGATPQPRRHARPGHQIENVFKSFRRLSVSKAKDGQAPDCMA</sequence>
<evidence type="ECO:0000313" key="3">
    <source>
        <dbReference type="EMBL" id="EOA92233.1"/>
    </source>
</evidence>
<name>R0KH83_EXST2</name>
<accession>R0KH83</accession>
<organism evidence="3 4">
    <name type="scientific">Exserohilum turcicum (strain 28A)</name>
    <name type="common">Northern leaf blight fungus</name>
    <name type="synonym">Setosphaeria turcica</name>
    <dbReference type="NCBI Taxonomy" id="671987"/>
    <lineage>
        <taxon>Eukaryota</taxon>
        <taxon>Fungi</taxon>
        <taxon>Dikarya</taxon>
        <taxon>Ascomycota</taxon>
        <taxon>Pezizomycotina</taxon>
        <taxon>Dothideomycetes</taxon>
        <taxon>Pleosporomycetidae</taxon>
        <taxon>Pleosporales</taxon>
        <taxon>Pleosporineae</taxon>
        <taxon>Pleosporaceae</taxon>
        <taxon>Exserohilum</taxon>
    </lineage>
</organism>
<dbReference type="HOGENOM" id="CLU_028973_0_0_1"/>
<dbReference type="eggNOG" id="ENOG502SP7F">
    <property type="taxonomic scope" value="Eukaryota"/>
</dbReference>
<dbReference type="GeneID" id="19397271"/>
<feature type="region of interest" description="Disordered" evidence="2">
    <location>
        <begin position="284"/>
        <end position="372"/>
    </location>
</feature>
<evidence type="ECO:0000313" key="4">
    <source>
        <dbReference type="Proteomes" id="UP000016935"/>
    </source>
</evidence>
<keyword evidence="4" id="KW-1185">Reference proteome</keyword>
<dbReference type="AlphaFoldDB" id="R0KH83"/>
<feature type="compositionally biased region" description="Basic and acidic residues" evidence="2">
    <location>
        <begin position="508"/>
        <end position="518"/>
    </location>
</feature>
<dbReference type="OrthoDB" id="5410764at2759"/>
<proteinExistence type="predicted"/>
<dbReference type="PROSITE" id="PS51257">
    <property type="entry name" value="PROKAR_LIPOPROTEIN"/>
    <property type="match status" value="1"/>
</dbReference>
<evidence type="ECO:0000256" key="2">
    <source>
        <dbReference type="SAM" id="MobiDB-lite"/>
    </source>
</evidence>
<feature type="region of interest" description="Disordered" evidence="2">
    <location>
        <begin position="508"/>
        <end position="532"/>
    </location>
</feature>